<name>A0A7X0UD72_9BURK</name>
<dbReference type="Proteomes" id="UP000575083">
    <property type="component" value="Unassembled WGS sequence"/>
</dbReference>
<feature type="region of interest" description="Disordered" evidence="1">
    <location>
        <begin position="646"/>
        <end position="676"/>
    </location>
</feature>
<protein>
    <recommendedName>
        <fullName evidence="4">Phage P22-like portal protein</fullName>
    </recommendedName>
</protein>
<dbReference type="AlphaFoldDB" id="A0A7X0UD72"/>
<reference evidence="2 3" key="1">
    <citation type="submission" date="2020-08" db="EMBL/GenBank/DDBJ databases">
        <title>Functional genomics of gut bacteria from endangered species of beetles.</title>
        <authorList>
            <person name="Carlos-Shanley C."/>
        </authorList>
    </citation>
    <scope>NUCLEOTIDE SEQUENCE [LARGE SCALE GENOMIC DNA]</scope>
    <source>
        <strain evidence="2 3">S00198</strain>
    </source>
</reference>
<dbReference type="RefSeq" id="WP_184865943.1">
    <property type="nucleotide sequence ID" value="NZ_JACHLK010000031.1"/>
</dbReference>
<dbReference type="Pfam" id="PF23899">
    <property type="entry name" value="SU10_portal"/>
    <property type="match status" value="1"/>
</dbReference>
<dbReference type="GO" id="GO:0005829">
    <property type="term" value="C:cytosol"/>
    <property type="evidence" value="ECO:0007669"/>
    <property type="project" value="TreeGrafter"/>
</dbReference>
<gene>
    <name evidence="2" type="ORF">HNP48_006909</name>
</gene>
<keyword evidence="3" id="KW-1185">Reference proteome</keyword>
<comment type="caution">
    <text evidence="2">The sequence shown here is derived from an EMBL/GenBank/DDBJ whole genome shotgun (WGS) entry which is preliminary data.</text>
</comment>
<accession>A0A7X0UD72</accession>
<dbReference type="EMBL" id="JACHLK010000031">
    <property type="protein sequence ID" value="MBB6564182.1"/>
    <property type="molecule type" value="Genomic_DNA"/>
</dbReference>
<sequence>MRNPLPSPPPLDLAAGLPTQAADGITARVASGELGADEALALLAEAAQADAAQQRREAEARAVRVGALGRRLLTLAQEQVQQRQVTEERWYKDVRQFNGQYDPGMFGDESEYGSRVFVPLTRRLCGLVEARLFDMLFPSEERNFVIEPTPVPELDEALALAGQLPPATPIQSPEGPMVMAGDMQQSIGQMLDEATKRCDAMQREIDDQLAESSYPRHARDAIHDAVLYGTGVLKGPVPMFRTTKRWAQDAGGAYLMQLTRRPLPQASRVDLWNFFPDMSATHIRDAEFVFERHYLTRQEAADLQDMPDVDADALRRLLGAEPGTPTNNYRERLRAISGASGAKDRRYEVWEYHGPISAQDLIDCGCQVEDDPLKTYTGVAWFGSQGEVLKAALNALDSNEHPYSVFTWQMDEASIFGFGMPYEVRDNQESANSAFRAMHDNMGLCVLPQVVVDDQAIEPVDGSWRMAPGKFWRNKRPGSDARQGIQFIAIDARLQELQAIFGMSKQLIEEVGTLPAFLQGTEAPNYMQSATGASIAYNAANLWVRRAVRNWDDDIVTPLVTRFFDWNMQYSEKAEIKGDSRVRALGIAALVELEGQAQRLQAFMQTAQAMGLPPSNQMRLMREFARAFKLDPDRVLPTEQEIARMQQAEAQQPPGQGGKGDPGAERVAQQREQAAMEGELEKARLQLRREESLAQRELAQQRMALDAARSAARERTGQAEAQRRQAFEVQKTRAVLADRQADRDNRAQMLNAEMQFAAMNGRGI</sequence>
<evidence type="ECO:0000256" key="1">
    <source>
        <dbReference type="SAM" id="MobiDB-lite"/>
    </source>
</evidence>
<dbReference type="PANTHER" id="PTHR14445">
    <property type="entry name" value="GRB10 INTERACTING GYF PROTEIN"/>
    <property type="match status" value="1"/>
</dbReference>
<evidence type="ECO:0008006" key="4">
    <source>
        <dbReference type="Google" id="ProtNLM"/>
    </source>
</evidence>
<feature type="compositionally biased region" description="Low complexity" evidence="1">
    <location>
        <begin position="665"/>
        <end position="675"/>
    </location>
</feature>
<organism evidence="2 3">
    <name type="scientific">Acidovorax soli</name>
    <dbReference type="NCBI Taxonomy" id="592050"/>
    <lineage>
        <taxon>Bacteria</taxon>
        <taxon>Pseudomonadati</taxon>
        <taxon>Pseudomonadota</taxon>
        <taxon>Betaproteobacteria</taxon>
        <taxon>Burkholderiales</taxon>
        <taxon>Comamonadaceae</taxon>
        <taxon>Acidovorax</taxon>
    </lineage>
</organism>
<dbReference type="InterPro" id="IPR051640">
    <property type="entry name" value="GRB10-interact_GYF"/>
</dbReference>
<evidence type="ECO:0000313" key="3">
    <source>
        <dbReference type="Proteomes" id="UP000575083"/>
    </source>
</evidence>
<evidence type="ECO:0000313" key="2">
    <source>
        <dbReference type="EMBL" id="MBB6564182.1"/>
    </source>
</evidence>
<proteinExistence type="predicted"/>
<dbReference type="PANTHER" id="PTHR14445:SF36">
    <property type="entry name" value="FI03272P-RELATED"/>
    <property type="match status" value="1"/>
</dbReference>
<dbReference type="InterPro" id="IPR056909">
    <property type="entry name" value="SU10_portal"/>
</dbReference>